<dbReference type="EMBL" id="GGEC01058275">
    <property type="protein sequence ID" value="MBX38759.1"/>
    <property type="molecule type" value="Transcribed_RNA"/>
</dbReference>
<protein>
    <submittedName>
        <fullName evidence="2">Uncharacterized protein</fullName>
    </submittedName>
</protein>
<evidence type="ECO:0000256" key="1">
    <source>
        <dbReference type="SAM" id="SignalP"/>
    </source>
</evidence>
<keyword evidence="1" id="KW-0732">Signal</keyword>
<evidence type="ECO:0000313" key="2">
    <source>
        <dbReference type="EMBL" id="MBX38759.1"/>
    </source>
</evidence>
<feature type="chain" id="PRO_5015185526" evidence="1">
    <location>
        <begin position="23"/>
        <end position="66"/>
    </location>
</feature>
<name>A0A2P2N8E5_RHIMU</name>
<dbReference type="AlphaFoldDB" id="A0A2P2N8E5"/>
<feature type="signal peptide" evidence="1">
    <location>
        <begin position="1"/>
        <end position="22"/>
    </location>
</feature>
<sequence>MCLAILSECYAKILLMLKLSLAIIFLEEDKPRSKGPKDSVHLIPDKPRLLSSLYTWEQRDKSTSDS</sequence>
<organism evidence="2">
    <name type="scientific">Rhizophora mucronata</name>
    <name type="common">Asiatic mangrove</name>
    <dbReference type="NCBI Taxonomy" id="61149"/>
    <lineage>
        <taxon>Eukaryota</taxon>
        <taxon>Viridiplantae</taxon>
        <taxon>Streptophyta</taxon>
        <taxon>Embryophyta</taxon>
        <taxon>Tracheophyta</taxon>
        <taxon>Spermatophyta</taxon>
        <taxon>Magnoliopsida</taxon>
        <taxon>eudicotyledons</taxon>
        <taxon>Gunneridae</taxon>
        <taxon>Pentapetalae</taxon>
        <taxon>rosids</taxon>
        <taxon>fabids</taxon>
        <taxon>Malpighiales</taxon>
        <taxon>Rhizophoraceae</taxon>
        <taxon>Rhizophora</taxon>
    </lineage>
</organism>
<reference evidence="2" key="1">
    <citation type="submission" date="2018-02" db="EMBL/GenBank/DDBJ databases">
        <title>Rhizophora mucronata_Transcriptome.</title>
        <authorList>
            <person name="Meera S.P."/>
            <person name="Sreeshan A."/>
            <person name="Augustine A."/>
        </authorList>
    </citation>
    <scope>NUCLEOTIDE SEQUENCE</scope>
    <source>
        <tissue evidence="2">Leaf</tissue>
    </source>
</reference>
<proteinExistence type="predicted"/>
<accession>A0A2P2N8E5</accession>